<evidence type="ECO:0000256" key="1">
    <source>
        <dbReference type="SAM" id="Phobius"/>
    </source>
</evidence>
<keyword evidence="1" id="KW-0472">Membrane</keyword>
<organism evidence="2 3">
    <name type="scientific">Corynebacterium ammoniagenes</name>
    <name type="common">Brevibacterium ammoniagenes</name>
    <dbReference type="NCBI Taxonomy" id="1697"/>
    <lineage>
        <taxon>Bacteria</taxon>
        <taxon>Bacillati</taxon>
        <taxon>Actinomycetota</taxon>
        <taxon>Actinomycetes</taxon>
        <taxon>Mycobacteriales</taxon>
        <taxon>Corynebacteriaceae</taxon>
        <taxon>Corynebacterium</taxon>
    </lineage>
</organism>
<proteinExistence type="predicted"/>
<keyword evidence="1" id="KW-1133">Transmembrane helix</keyword>
<feature type="transmembrane region" description="Helical" evidence="1">
    <location>
        <begin position="20"/>
        <end position="39"/>
    </location>
</feature>
<evidence type="ECO:0000313" key="2">
    <source>
        <dbReference type="EMBL" id="GJN42017.1"/>
    </source>
</evidence>
<evidence type="ECO:0008006" key="4">
    <source>
        <dbReference type="Google" id="ProtNLM"/>
    </source>
</evidence>
<dbReference type="EMBL" id="BQKK01000001">
    <property type="protein sequence ID" value="GJN42017.1"/>
    <property type="molecule type" value="Genomic_DNA"/>
</dbReference>
<keyword evidence="1" id="KW-0812">Transmembrane</keyword>
<evidence type="ECO:0000313" key="3">
    <source>
        <dbReference type="Proteomes" id="UP001054925"/>
    </source>
</evidence>
<protein>
    <recommendedName>
        <fullName evidence="4">DUF218 domain-containing protein</fullName>
    </recommendedName>
</protein>
<name>A0AAV5G4H5_CORAM</name>
<dbReference type="Proteomes" id="UP001054925">
    <property type="component" value="Unassembled WGS sequence"/>
</dbReference>
<dbReference type="AlphaFoldDB" id="A0AAV5G4H5"/>
<sequence length="192" mass="21252">MRFRRRLRACQLATRWVRRLIAFVTPIAVLLGVPAWFLFPPQDDPVSSDVIFVLAGAYDGRHELGAQMVAQGVSQHFVVSNSSGSKDKVGSEHCRGDSRPQSAEDVWCLQADPLTTTGEAVALDELAKKEGWASVTAVTNRPHTRRVRTNLEQCTDLNVEVVPIDEIDILRAPTQVAREIGGYIKFLITNPC</sequence>
<gene>
    <name evidence="2" type="ORF">CAT723_04960</name>
</gene>
<accession>A0AAV5G4H5</accession>
<reference evidence="2" key="1">
    <citation type="submission" date="2021-12" db="EMBL/GenBank/DDBJ databases">
        <title>Draft genome sequence of Corynebacterium ammoniagenes strain T-723.</title>
        <authorList>
            <person name="Matsuzawa M."/>
            <person name="Hiratani M."/>
            <person name="Abe I."/>
            <person name="Tsuji Y."/>
            <person name="Nakamura J."/>
        </authorList>
    </citation>
    <scope>NUCLEOTIDE SEQUENCE</scope>
    <source>
        <strain evidence="2">T-723</strain>
    </source>
</reference>
<comment type="caution">
    <text evidence="2">The sequence shown here is derived from an EMBL/GenBank/DDBJ whole genome shotgun (WGS) entry which is preliminary data.</text>
</comment>